<feature type="region of interest" description="Disordered" evidence="1">
    <location>
        <begin position="107"/>
        <end position="140"/>
    </location>
</feature>
<sequence length="424" mass="48127">MTTTQKRPLGLKGRKQQQQQQENEDREKKKARLTGEDSSFTTVALASSSNNQTDQTADGLTLEDLVQLKNQADELIDNPTGLEEDDDQLVNLLRGICHEAIRQIEITEKKEEEEEEKAKGTKEEKPEEEAKEEKQEETGKTSSYLINNLSHQLLAWASLELGIFLTLHQNPDRFTQEDEPKSLEAWLSIASKVLDNLPSQNPQENSGMPSDLQLLPPSLSLLKTGKPSEIAQVLLDFERQSWNREQSTYLLRTIDRIILLKSEIISQDPTPIFKIIIKLLEAILSKNDSEGPDAKSFQRLLDQRLGDCHLAHGSLLAEMLEAKYYPEQEEEEESNEEEEFAIDIQDPTYILALENLKLAERIFSKLLEEIDETAESKDDLKSKLDETLLTIGNLLPPGSEREELYLRAGLSSDKEEDDDGNDEK</sequence>
<accession>A0A5B0RQZ8</accession>
<evidence type="ECO:0000313" key="5">
    <source>
        <dbReference type="Proteomes" id="UP000325313"/>
    </source>
</evidence>
<dbReference type="Proteomes" id="UP000324748">
    <property type="component" value="Unassembled WGS sequence"/>
</dbReference>
<feature type="compositionally biased region" description="Polar residues" evidence="1">
    <location>
        <begin position="36"/>
        <end position="58"/>
    </location>
</feature>
<evidence type="ECO:0000256" key="1">
    <source>
        <dbReference type="SAM" id="MobiDB-lite"/>
    </source>
</evidence>
<reference evidence="4 5" key="1">
    <citation type="submission" date="2019-05" db="EMBL/GenBank/DDBJ databases">
        <title>Emergence of the Ug99 lineage of the wheat stem rust pathogen through somatic hybridization.</title>
        <authorList>
            <person name="Li F."/>
            <person name="Upadhyaya N.M."/>
            <person name="Sperschneider J."/>
            <person name="Matny O."/>
            <person name="Nguyen-Phuc H."/>
            <person name="Mago R."/>
            <person name="Raley C."/>
            <person name="Miller M.E."/>
            <person name="Silverstein K.A.T."/>
            <person name="Henningsen E."/>
            <person name="Hirsch C.D."/>
            <person name="Visser B."/>
            <person name="Pretorius Z.A."/>
            <person name="Steffenson B.J."/>
            <person name="Schwessinger B."/>
            <person name="Dodds P.N."/>
            <person name="Figueroa M."/>
        </authorList>
    </citation>
    <scope>NUCLEOTIDE SEQUENCE [LARGE SCALE GENOMIC DNA]</scope>
    <source>
        <strain evidence="2">21-0</strain>
        <strain evidence="3 5">Ug99</strain>
    </source>
</reference>
<dbReference type="AlphaFoldDB" id="A0A5B0RQZ8"/>
<feature type="region of interest" description="Disordered" evidence="1">
    <location>
        <begin position="1"/>
        <end position="58"/>
    </location>
</feature>
<feature type="compositionally biased region" description="Acidic residues" evidence="1">
    <location>
        <begin position="414"/>
        <end position="424"/>
    </location>
</feature>
<protein>
    <submittedName>
        <fullName evidence="3">Uncharacterized protein</fullName>
    </submittedName>
</protein>
<evidence type="ECO:0000313" key="2">
    <source>
        <dbReference type="EMBL" id="KAA1085316.1"/>
    </source>
</evidence>
<name>A0A5B0RQZ8_PUCGR</name>
<feature type="region of interest" description="Disordered" evidence="1">
    <location>
        <begin position="393"/>
        <end position="424"/>
    </location>
</feature>
<proteinExistence type="predicted"/>
<gene>
    <name evidence="2" type="ORF">PGT21_002903</name>
    <name evidence="3" type="ORF">PGTUg99_017262</name>
</gene>
<comment type="caution">
    <text evidence="3">The sequence shown here is derived from an EMBL/GenBank/DDBJ whole genome shotgun (WGS) entry which is preliminary data.</text>
</comment>
<keyword evidence="4" id="KW-1185">Reference proteome</keyword>
<dbReference type="Proteomes" id="UP000325313">
    <property type="component" value="Unassembled WGS sequence"/>
</dbReference>
<feature type="compositionally biased region" description="Basic and acidic residues" evidence="1">
    <location>
        <begin position="107"/>
        <end position="125"/>
    </location>
</feature>
<dbReference type="EMBL" id="VDEP01000145">
    <property type="protein sequence ID" value="KAA1128057.1"/>
    <property type="molecule type" value="Genomic_DNA"/>
</dbReference>
<evidence type="ECO:0000313" key="3">
    <source>
        <dbReference type="EMBL" id="KAA1128057.1"/>
    </source>
</evidence>
<organism evidence="3 5">
    <name type="scientific">Puccinia graminis f. sp. tritici</name>
    <dbReference type="NCBI Taxonomy" id="56615"/>
    <lineage>
        <taxon>Eukaryota</taxon>
        <taxon>Fungi</taxon>
        <taxon>Dikarya</taxon>
        <taxon>Basidiomycota</taxon>
        <taxon>Pucciniomycotina</taxon>
        <taxon>Pucciniomycetes</taxon>
        <taxon>Pucciniales</taxon>
        <taxon>Pucciniaceae</taxon>
        <taxon>Puccinia</taxon>
    </lineage>
</organism>
<dbReference type="OrthoDB" id="2505094at2759"/>
<dbReference type="EMBL" id="VSWC01000106">
    <property type="protein sequence ID" value="KAA1085316.1"/>
    <property type="molecule type" value="Genomic_DNA"/>
</dbReference>
<evidence type="ECO:0000313" key="4">
    <source>
        <dbReference type="Proteomes" id="UP000324748"/>
    </source>
</evidence>